<evidence type="ECO:0000256" key="2">
    <source>
        <dbReference type="SAM" id="MobiDB-lite"/>
    </source>
</evidence>
<reference evidence="3 4" key="1">
    <citation type="journal article" date="2010" name="Nature">
        <title>The Ectocarpus genome and the independent evolution of multicellularity in brown algae.</title>
        <authorList>
            <person name="Cock J.M."/>
            <person name="Sterck L."/>
            <person name="Rouze P."/>
            <person name="Scornet D."/>
            <person name="Allen A.E."/>
            <person name="Amoutzias G."/>
            <person name="Anthouard V."/>
            <person name="Artiguenave F."/>
            <person name="Aury J.M."/>
            <person name="Badger J.H."/>
            <person name="Beszteri B."/>
            <person name="Billiau K."/>
            <person name="Bonnet E."/>
            <person name="Bothwell J.H."/>
            <person name="Bowler C."/>
            <person name="Boyen C."/>
            <person name="Brownlee C."/>
            <person name="Carrano C.J."/>
            <person name="Charrier B."/>
            <person name="Cho G.Y."/>
            <person name="Coelho S.M."/>
            <person name="Collen J."/>
            <person name="Corre E."/>
            <person name="Da Silva C."/>
            <person name="Delage L."/>
            <person name="Delaroque N."/>
            <person name="Dittami S.M."/>
            <person name="Doulbeau S."/>
            <person name="Elias M."/>
            <person name="Farnham G."/>
            <person name="Gachon C.M."/>
            <person name="Gschloessl B."/>
            <person name="Heesch S."/>
            <person name="Jabbari K."/>
            <person name="Jubin C."/>
            <person name="Kawai H."/>
            <person name="Kimura K."/>
            <person name="Kloareg B."/>
            <person name="Kupper F.C."/>
            <person name="Lang D."/>
            <person name="Le Bail A."/>
            <person name="Leblanc C."/>
            <person name="Lerouge P."/>
            <person name="Lohr M."/>
            <person name="Lopez P.J."/>
            <person name="Martens C."/>
            <person name="Maumus F."/>
            <person name="Michel G."/>
            <person name="Miranda-Saavedra D."/>
            <person name="Morales J."/>
            <person name="Moreau H."/>
            <person name="Motomura T."/>
            <person name="Nagasato C."/>
            <person name="Napoli C.A."/>
            <person name="Nelson D.R."/>
            <person name="Nyvall-Collen P."/>
            <person name="Peters A.F."/>
            <person name="Pommier C."/>
            <person name="Potin P."/>
            <person name="Poulain J."/>
            <person name="Quesneville H."/>
            <person name="Read B."/>
            <person name="Rensing S.A."/>
            <person name="Ritter A."/>
            <person name="Rousvoal S."/>
            <person name="Samanta M."/>
            <person name="Samson G."/>
            <person name="Schroeder D.C."/>
            <person name="Segurens B."/>
            <person name="Strittmatter M."/>
            <person name="Tonon T."/>
            <person name="Tregear J.W."/>
            <person name="Valentin K."/>
            <person name="von Dassow P."/>
            <person name="Yamagishi T."/>
            <person name="Van de Peer Y."/>
            <person name="Wincker P."/>
        </authorList>
    </citation>
    <scope>NUCLEOTIDE SEQUENCE [LARGE SCALE GENOMIC DNA]</scope>
    <source>
        <strain evidence="4">Ec32 / CCAP1310/4</strain>
    </source>
</reference>
<feature type="region of interest" description="Disordered" evidence="2">
    <location>
        <begin position="798"/>
        <end position="864"/>
    </location>
</feature>
<dbReference type="EMBL" id="FN649729">
    <property type="protein sequence ID" value="CBN75760.1"/>
    <property type="molecule type" value="Genomic_DNA"/>
</dbReference>
<keyword evidence="1" id="KW-0175">Coiled coil</keyword>
<feature type="compositionally biased region" description="Basic residues" evidence="2">
    <location>
        <begin position="105"/>
        <end position="116"/>
    </location>
</feature>
<feature type="coiled-coil region" evidence="1">
    <location>
        <begin position="308"/>
        <end position="335"/>
    </location>
</feature>
<gene>
    <name evidence="3" type="ORF">Esi_0174_0018</name>
</gene>
<feature type="region of interest" description="Disordered" evidence="2">
    <location>
        <begin position="435"/>
        <end position="477"/>
    </location>
</feature>
<feature type="region of interest" description="Disordered" evidence="2">
    <location>
        <begin position="397"/>
        <end position="417"/>
    </location>
</feature>
<feature type="region of interest" description="Disordered" evidence="2">
    <location>
        <begin position="678"/>
        <end position="766"/>
    </location>
</feature>
<evidence type="ECO:0000313" key="4">
    <source>
        <dbReference type="Proteomes" id="UP000002630"/>
    </source>
</evidence>
<proteinExistence type="predicted"/>
<feature type="region of interest" description="Disordered" evidence="2">
    <location>
        <begin position="952"/>
        <end position="975"/>
    </location>
</feature>
<feature type="region of interest" description="Disordered" evidence="2">
    <location>
        <begin position="1000"/>
        <end position="1145"/>
    </location>
</feature>
<feature type="region of interest" description="Disordered" evidence="2">
    <location>
        <begin position="1280"/>
        <end position="1300"/>
    </location>
</feature>
<evidence type="ECO:0000256" key="1">
    <source>
        <dbReference type="SAM" id="Coils"/>
    </source>
</evidence>
<evidence type="ECO:0000313" key="3">
    <source>
        <dbReference type="EMBL" id="CBN75760.1"/>
    </source>
</evidence>
<keyword evidence="4" id="KW-1185">Reference proteome</keyword>
<accession>D8LGL8</accession>
<feature type="compositionally biased region" description="Gly residues" evidence="2">
    <location>
        <begin position="849"/>
        <end position="864"/>
    </location>
</feature>
<feature type="region of interest" description="Disordered" evidence="2">
    <location>
        <begin position="598"/>
        <end position="629"/>
    </location>
</feature>
<dbReference type="Proteomes" id="UP000002630">
    <property type="component" value="Linkage Group LG04"/>
</dbReference>
<feature type="compositionally biased region" description="Polar residues" evidence="2">
    <location>
        <begin position="805"/>
        <end position="820"/>
    </location>
</feature>
<feature type="region of interest" description="Disordered" evidence="2">
    <location>
        <begin position="45"/>
        <end position="124"/>
    </location>
</feature>
<feature type="compositionally biased region" description="Low complexity" evidence="2">
    <location>
        <begin position="405"/>
        <end position="417"/>
    </location>
</feature>
<dbReference type="EMBL" id="FN648244">
    <property type="protein sequence ID" value="CBN75760.1"/>
    <property type="molecule type" value="Genomic_DNA"/>
</dbReference>
<name>D8LGL8_ECTSI</name>
<feature type="coiled-coil region" evidence="1">
    <location>
        <begin position="651"/>
        <end position="678"/>
    </location>
</feature>
<dbReference type="InParanoid" id="D8LGL8"/>
<feature type="compositionally biased region" description="Gly residues" evidence="2">
    <location>
        <begin position="1000"/>
        <end position="1014"/>
    </location>
</feature>
<feature type="compositionally biased region" description="Gly residues" evidence="2">
    <location>
        <begin position="1238"/>
        <end position="1252"/>
    </location>
</feature>
<feature type="compositionally biased region" description="Low complexity" evidence="2">
    <location>
        <begin position="1102"/>
        <end position="1117"/>
    </location>
</feature>
<feature type="compositionally biased region" description="Polar residues" evidence="2">
    <location>
        <begin position="1122"/>
        <end position="1136"/>
    </location>
</feature>
<sequence>MTSISKQNDLQGRLQVSLAAEGGQQTCSATEQSLAEFEDVPAIAATITPREDAHGKRQTATGSKRPKSSEHCVGGDPGSISQRGGLESGSIGGPYGWSPSSCDRHLRRRRRSRSRSRANITTNAPKALVDGEMEVALAGGSRLAMKAMRAVQQANTQVCYANLETARKDIALGVERQKYKRLEADMYRSRVELADTLCDVETDREKHDSEMAQAEKRAKELEVALRAADEVLRQLTAETKQKRYDAEDRETSLRARLVALERRAEASERDCRNQKLSTWRTITRETERAAARERYRLAAFLQRYVVENEFLRASKAKAEESASDLRETLRQTEGKLVKALAAAPAPLRGPETLMSNARKATWAMGMANGGVQGQGGGAGAGGAGRGRAYGGPQARGCGGTGVGTPEGQAAAARDPPAQPTAVAAVSQAEMAIRRMKGQAGAAREKHSDFSSGGGRGDNDSELGSWSGSNWGRGGKSAQRAATASVRGELRYTRGLVAELSFLLSATESERDSLASLVVLAEQRMERLVFSQEELALKLAWGNVSSMEEQHRYEQRRFKQQQQQQYLQIDGEGGSYAGTVEDISAATGQQPRQIEASATLASEEGGGGGNDVHRSTDGRHEPATNPEGAPITAATFEKSREALDKLELGRRVRELEVLLEATEAGAREIEQENRRLQSLHGGFPRPWQSWSGGEGVVSSTAGDDPCRRHYSETSRSNVTTSGSGRDGSRRLDGGDESGREAAATSRTDARSGQSSRGHGGNGQNSVSLPMLSAAEVGRGGGESTGTRAGSEATVVAQTAEGAGVSFSETTGWDWTQESGATSRPEGRCRPRSSPFAPQRRGDRSWEKPGSGSGGGCGDGTEGGGEISNGDEAAFLIKGQLAWVLGLPAETTETHLLAEVMHLVVERGSANTDAGVLEVQLGKMDEQSLSLTRLAAATITSHVGGGGLNRGHAVLAGGGSGGGRRRGEGHRGSNGGGLNLADIGSGYSSNASFLSSLSHADGGGGGGGGGDAGGARGGRRATHLPTAGQQHADGANNATNDDINHAVAAPTAAAAAPPRPRRTAPDRGGRTGNDVDASASQQGPAGRDGVGGSGAERRDSSKCVAPAAPSAGAATVGAGKPVAPSSTADGSGGVSSSEPLDENTVRTTFSKTIQGRVVSIDVFCSKVMSEAERKQEEARADARETGVKMDDVDYEIRVEAYDPAVLKHHVLHIQDEHIKGCLRAHPHLYTLGPSSVASGGSSGGGGGVRGGAPSGPGTKPGEEPNLLLVLIGDAGELVTAEKRPEENADSTEGGAAVAPDKRVHRHAKSAIMQIAKEEKVLEGVVYQYEPPLKEEVDPEQAEIAARLLAVESEASSQSTPFWDFILGLMTIAHLAVYAKDVPPGERGLWEYSAILANAVLIAALC</sequence>
<feature type="coiled-coil region" evidence="1">
    <location>
        <begin position="204"/>
        <end position="277"/>
    </location>
</feature>
<organism evidence="3 4">
    <name type="scientific">Ectocarpus siliculosus</name>
    <name type="common">Brown alga</name>
    <name type="synonym">Conferva siliculosa</name>
    <dbReference type="NCBI Taxonomy" id="2880"/>
    <lineage>
        <taxon>Eukaryota</taxon>
        <taxon>Sar</taxon>
        <taxon>Stramenopiles</taxon>
        <taxon>Ochrophyta</taxon>
        <taxon>PX clade</taxon>
        <taxon>Phaeophyceae</taxon>
        <taxon>Ectocarpales</taxon>
        <taxon>Ectocarpaceae</taxon>
        <taxon>Ectocarpus</taxon>
    </lineage>
</organism>
<feature type="compositionally biased region" description="Basic and acidic residues" evidence="2">
    <location>
        <begin position="610"/>
        <end position="621"/>
    </location>
</feature>
<feature type="compositionally biased region" description="Gly residues" evidence="2">
    <location>
        <begin position="86"/>
        <end position="95"/>
    </location>
</feature>
<dbReference type="OrthoDB" id="10449031at2759"/>
<feature type="compositionally biased region" description="Polar residues" evidence="2">
    <location>
        <begin position="743"/>
        <end position="755"/>
    </location>
</feature>
<protein>
    <submittedName>
        <fullName evidence="3">Uncharacterized protein</fullName>
    </submittedName>
</protein>
<feature type="compositionally biased region" description="Basic and acidic residues" evidence="2">
    <location>
        <begin position="725"/>
        <end position="738"/>
    </location>
</feature>
<feature type="region of interest" description="Disordered" evidence="2">
    <location>
        <begin position="1231"/>
        <end position="1262"/>
    </location>
</feature>